<dbReference type="Pfam" id="PF08291">
    <property type="entry name" value="Peptidase_M15_3"/>
    <property type="match status" value="1"/>
</dbReference>
<dbReference type="InterPro" id="IPR009045">
    <property type="entry name" value="Zn_M74/Hedgehog-like"/>
</dbReference>
<evidence type="ECO:0000259" key="1">
    <source>
        <dbReference type="Pfam" id="PF08291"/>
    </source>
</evidence>
<dbReference type="Gene3D" id="3.30.1380.10">
    <property type="match status" value="1"/>
</dbReference>
<feature type="domain" description="Peptidase M15A C-terminal" evidence="1">
    <location>
        <begin position="49"/>
        <end position="143"/>
    </location>
</feature>
<protein>
    <recommendedName>
        <fullName evidence="1">Peptidase M15A C-terminal domain-containing protein</fullName>
    </recommendedName>
</protein>
<dbReference type="KEGG" id="smur:BWP33_09580"/>
<reference evidence="2 3" key="2">
    <citation type="submission" date="2011-10" db="EMBL/GenBank/DDBJ databases">
        <title>The Genome Sequence of Simonsiella muelleri ATCC 29453.</title>
        <authorList>
            <consortium name="The Broad Institute Genome Sequencing Platform"/>
            <consortium name="The Broad Institute Genome Sequencing Center for Infectious Disease"/>
            <person name="Earl A."/>
            <person name="Ward D."/>
            <person name="Feldgarden M."/>
            <person name="Gevers D."/>
            <person name="Izard J."/>
            <person name="Baranova O.V."/>
            <person name="Blanton J.M."/>
            <person name="Tanner A.C."/>
            <person name="Dewhirst F."/>
            <person name="Young S.K."/>
            <person name="Zeng Q."/>
            <person name="Gargeya S."/>
            <person name="Fitzgerald M."/>
            <person name="Haas B."/>
            <person name="Abouelleil A."/>
            <person name="Alvarado L."/>
            <person name="Arachchi H.M."/>
            <person name="Berlin A."/>
            <person name="Brown A."/>
            <person name="Chapman S.B."/>
            <person name="Chen Z."/>
            <person name="Dunbar C."/>
            <person name="Freedman E."/>
            <person name="Gearin G."/>
            <person name="Goldberg J."/>
            <person name="Griggs A."/>
            <person name="Gujja S."/>
            <person name="Heiman D."/>
            <person name="Howarth C."/>
            <person name="Larson L."/>
            <person name="Lui A."/>
            <person name="MacDonald P.J.P."/>
            <person name="Montmayeur A."/>
            <person name="Murphy C."/>
            <person name="Neiman D."/>
            <person name="Pearson M."/>
            <person name="Priest M."/>
            <person name="Roberts A."/>
            <person name="Saif S."/>
            <person name="Shea T."/>
            <person name="Shenoy N."/>
            <person name="Sisk P."/>
            <person name="Stolte C."/>
            <person name="Sykes S."/>
            <person name="Wortman J."/>
            <person name="Nusbaum C."/>
            <person name="Birren B."/>
        </authorList>
    </citation>
    <scope>NUCLEOTIDE SEQUENCE [LARGE SCALE GENOMIC DNA]</scope>
    <source>
        <strain evidence="2 3">ATCC 29453</strain>
    </source>
</reference>
<dbReference type="InterPro" id="IPR013230">
    <property type="entry name" value="Peptidase_M15A_C"/>
</dbReference>
<dbReference type="HOGENOM" id="CLU_1293593_0_0_4"/>
<dbReference type="OrthoDB" id="5242612at2"/>
<dbReference type="RefSeq" id="WP_002641522.1">
    <property type="nucleotide sequence ID" value="NZ_CP019448.1"/>
</dbReference>
<organism evidence="2 3">
    <name type="scientific">Simonsiella muelleri ATCC 29453</name>
    <dbReference type="NCBI Taxonomy" id="641147"/>
    <lineage>
        <taxon>Bacteria</taxon>
        <taxon>Pseudomonadati</taxon>
        <taxon>Pseudomonadota</taxon>
        <taxon>Betaproteobacteria</taxon>
        <taxon>Neisseriales</taxon>
        <taxon>Neisseriaceae</taxon>
        <taxon>Simonsiella</taxon>
    </lineage>
</organism>
<accession>V9H959</accession>
<keyword evidence="3" id="KW-1185">Reference proteome</keyword>
<dbReference type="STRING" id="641147.HMPREF9021_00739"/>
<dbReference type="SUPFAM" id="SSF55166">
    <property type="entry name" value="Hedgehog/DD-peptidase"/>
    <property type="match status" value="1"/>
</dbReference>
<dbReference type="AlphaFoldDB" id="V9H959"/>
<comment type="caution">
    <text evidence="2">The sequence shown here is derived from an EMBL/GenBank/DDBJ whole genome shotgun (WGS) entry which is preliminary data.</text>
</comment>
<proteinExistence type="predicted"/>
<reference evidence="2 3" key="1">
    <citation type="submission" date="2010-03" db="EMBL/GenBank/DDBJ databases">
        <authorList>
            <consortium name="The Broad Institute Genome Sequencing Platform"/>
            <person name="Ward D."/>
            <person name="Earl A."/>
            <person name="Feldgarden M."/>
            <person name="Gevers D."/>
            <person name="Young S."/>
            <person name="Zeng Q."/>
            <person name="Koehrsen M."/>
            <person name="Alvarado L."/>
            <person name="Berlin A.M."/>
            <person name="Borenstein D."/>
            <person name="Chapman S.B."/>
            <person name="Chen Z."/>
            <person name="Engels R."/>
            <person name="Freedman E."/>
            <person name="Gellesch M."/>
            <person name="Goldberg J."/>
            <person name="Griggs A."/>
            <person name="Gujja S."/>
            <person name="Heilman E.R."/>
            <person name="Heiman D.I."/>
            <person name="Hepburn T.A."/>
            <person name="Howarth C."/>
            <person name="Jen D."/>
            <person name="Larson L."/>
            <person name="Mehta T."/>
            <person name="Park D."/>
            <person name="Pearson M."/>
            <person name="Richards J."/>
            <person name="Roberts A."/>
            <person name="Saif S."/>
            <person name="Shea T.D."/>
            <person name="Shenoy N."/>
            <person name="Sisk P."/>
            <person name="Stolte C."/>
            <person name="Sykes S.N."/>
            <person name="Walk T."/>
            <person name="White J."/>
            <person name="Yandava C."/>
            <person name="Izard J."/>
            <person name="Baranova O.V."/>
            <person name="Blanton J.M."/>
            <person name="Tanner A.C."/>
            <person name="Dewhirst F."/>
            <person name="Haas B."/>
            <person name="Nusbaum C."/>
            <person name="Birren B."/>
        </authorList>
    </citation>
    <scope>NUCLEOTIDE SEQUENCE [LARGE SCALE GENOMIC DNA]</scope>
    <source>
        <strain evidence="2 3">ATCC 29453</strain>
    </source>
</reference>
<evidence type="ECO:0000313" key="3">
    <source>
        <dbReference type="Proteomes" id="UP000017813"/>
    </source>
</evidence>
<dbReference type="eggNOG" id="COG3108">
    <property type="taxonomic scope" value="Bacteria"/>
</dbReference>
<gene>
    <name evidence="2" type="ORF">HMPREF9021_00739</name>
</gene>
<sequence>MTEEVKQEWADENIVNVYVDDISEEAKVPPEAQEPPKPLPKPVDLITPNFALSEFTKSDTANRLGLKNIPNNQERANIKRVAEWLEKLRELLAEKHGRVIPIRITSGFRSAEVNKRVGGRPNSAHRYGLATDIQAVGLSIKQLTYDIYEFIEAGKLPRPDQLIREMPKGGGQWVHVGLSHGQPRGQYMVYEVIAATGRNGYKTVGAFKNPELA</sequence>
<dbReference type="EMBL" id="ADCY02000011">
    <property type="protein sequence ID" value="EFG31469.2"/>
    <property type="molecule type" value="Genomic_DNA"/>
</dbReference>
<evidence type="ECO:0000313" key="2">
    <source>
        <dbReference type="EMBL" id="EFG31469.2"/>
    </source>
</evidence>
<dbReference type="Proteomes" id="UP000017813">
    <property type="component" value="Unassembled WGS sequence"/>
</dbReference>
<name>V9H959_9NEIS</name>